<dbReference type="InterPro" id="IPR051873">
    <property type="entry name" value="KNR4/SMI1_regulator"/>
</dbReference>
<dbReference type="PANTHER" id="PTHR47432:SF1">
    <property type="entry name" value="CELL WALL ASSEMBLY REGULATOR SMI1"/>
    <property type="match status" value="1"/>
</dbReference>
<dbReference type="EMBL" id="WHUF01000002">
    <property type="protein sequence ID" value="MQA19493.1"/>
    <property type="molecule type" value="Genomic_DNA"/>
</dbReference>
<dbReference type="Gene3D" id="3.40.1580.10">
    <property type="entry name" value="SMI1/KNR4-like"/>
    <property type="match status" value="1"/>
</dbReference>
<dbReference type="InterPro" id="IPR018958">
    <property type="entry name" value="Knr4/Smi1-like_dom"/>
</dbReference>
<dbReference type="Proteomes" id="UP000444318">
    <property type="component" value="Unassembled WGS sequence"/>
</dbReference>
<dbReference type="Pfam" id="PF09346">
    <property type="entry name" value="SMI1_KNR4"/>
    <property type="match status" value="1"/>
</dbReference>
<reference evidence="2 3" key="1">
    <citation type="submission" date="2019-10" db="EMBL/GenBank/DDBJ databases">
        <title>Two novel species isolated from a subtropical stream in China.</title>
        <authorList>
            <person name="Lu H."/>
        </authorList>
    </citation>
    <scope>NUCLEOTIDE SEQUENCE [LARGE SCALE GENOMIC DNA]</scope>
    <source>
        <strain evidence="2 3">FT103W</strain>
    </source>
</reference>
<protein>
    <submittedName>
        <fullName evidence="2">Molybdenum cofactor biosynthesis protein MoeA</fullName>
    </submittedName>
</protein>
<gene>
    <name evidence="2" type="ORF">GEV01_08195</name>
</gene>
<evidence type="ECO:0000259" key="1">
    <source>
        <dbReference type="SMART" id="SM00860"/>
    </source>
</evidence>
<dbReference type="PANTHER" id="PTHR47432">
    <property type="entry name" value="CELL WALL ASSEMBLY REGULATOR SMI1"/>
    <property type="match status" value="1"/>
</dbReference>
<proteinExistence type="predicted"/>
<dbReference type="SUPFAM" id="SSF160631">
    <property type="entry name" value="SMI1/KNR4-like"/>
    <property type="match status" value="1"/>
</dbReference>
<keyword evidence="3" id="KW-1185">Reference proteome</keyword>
<accession>A0A843SBB1</accession>
<feature type="domain" description="Knr4/Smi1-like" evidence="1">
    <location>
        <begin position="41"/>
        <end position="177"/>
    </location>
</feature>
<comment type="caution">
    <text evidence="2">The sequence shown here is derived from an EMBL/GenBank/DDBJ whole genome shotgun (WGS) entry which is preliminary data.</text>
</comment>
<organism evidence="2 3">
    <name type="scientific">Rugamonas rivuli</name>
    <dbReference type="NCBI Taxonomy" id="2743358"/>
    <lineage>
        <taxon>Bacteria</taxon>
        <taxon>Pseudomonadati</taxon>
        <taxon>Pseudomonadota</taxon>
        <taxon>Betaproteobacteria</taxon>
        <taxon>Burkholderiales</taxon>
        <taxon>Oxalobacteraceae</taxon>
        <taxon>Telluria group</taxon>
        <taxon>Rugamonas</taxon>
    </lineage>
</organism>
<evidence type="ECO:0000313" key="2">
    <source>
        <dbReference type="EMBL" id="MQA19493.1"/>
    </source>
</evidence>
<sequence length="183" mass="20930">MHHETNHYHREHSVSIAHDWHVFEQALQRKDPNLLQGLNAPATDEQVRQLEKHLGTPLPTQLKECLRIHDGQDPEAPWLFAGCEFMSTRRIARTWSLWQQLAANGDFRDLHAKPDHGVRALWWSPHWIPLTFNGSGDHDCLDMSPAAGGKSGQIIRVWHDHGQRALVADSFAAWFADLPNHLT</sequence>
<dbReference type="InterPro" id="IPR037883">
    <property type="entry name" value="Knr4/Smi1-like_sf"/>
</dbReference>
<evidence type="ECO:0000313" key="3">
    <source>
        <dbReference type="Proteomes" id="UP000444318"/>
    </source>
</evidence>
<name>A0A843SBB1_9BURK</name>
<dbReference type="AlphaFoldDB" id="A0A843SBB1"/>
<dbReference type="SMART" id="SM00860">
    <property type="entry name" value="SMI1_KNR4"/>
    <property type="match status" value="1"/>
</dbReference>